<dbReference type="SUPFAM" id="SSF51569">
    <property type="entry name" value="Aldolase"/>
    <property type="match status" value="1"/>
</dbReference>
<accession>A0ABT1RJV0</accession>
<name>A0ABT1RJV0_9FIRM</name>
<keyword evidence="2 4" id="KW-0456">Lyase</keyword>
<evidence type="ECO:0000256" key="4">
    <source>
        <dbReference type="HAMAP-Rule" id="MF_00214"/>
    </source>
</evidence>
<dbReference type="CDD" id="cd00502">
    <property type="entry name" value="DHQase_I"/>
    <property type="match status" value="1"/>
</dbReference>
<evidence type="ECO:0000256" key="2">
    <source>
        <dbReference type="ARBA" id="ARBA00023239"/>
    </source>
</evidence>
<evidence type="ECO:0000256" key="1">
    <source>
        <dbReference type="ARBA" id="ARBA00001864"/>
    </source>
</evidence>
<dbReference type="EMBL" id="JANFXK010000001">
    <property type="protein sequence ID" value="MCQ4635457.1"/>
    <property type="molecule type" value="Genomic_DNA"/>
</dbReference>
<feature type="binding site" evidence="4">
    <location>
        <position position="88"/>
    </location>
    <ligand>
        <name>3-dehydroquinate</name>
        <dbReference type="ChEBI" id="CHEBI:32364"/>
    </ligand>
</feature>
<proteinExistence type="inferred from homology"/>
<dbReference type="GO" id="GO:0003855">
    <property type="term" value="F:3-dehydroquinate dehydratase activity"/>
    <property type="evidence" value="ECO:0007669"/>
    <property type="project" value="UniProtKB-EC"/>
</dbReference>
<organism evidence="5 6">
    <name type="scientific">Anaerovorax odorimutans</name>
    <dbReference type="NCBI Taxonomy" id="109327"/>
    <lineage>
        <taxon>Bacteria</taxon>
        <taxon>Bacillati</taxon>
        <taxon>Bacillota</taxon>
        <taxon>Clostridia</taxon>
        <taxon>Peptostreptococcales</taxon>
        <taxon>Anaerovoracaceae</taxon>
        <taxon>Anaerovorax</taxon>
    </lineage>
</organism>
<feature type="active site" description="Schiff-base intermediate with substrate" evidence="4">
    <location>
        <position position="181"/>
    </location>
</feature>
<sequence>MKTLTIGDLVLGEGMPKICIPLTGSGQDEILKEAELAEMLPCQLVEWRADYMLEAMKGESPQRQGEKLKKVLGYLRIALDLPILFTIRTVKEGGMADLSKEDYYLINKIIAEGGMADLIDIETFDGPGKVDEEKIRDFIVYAHKNGSKVLLSNHDFEQTPDLEEMLTRFFVMQELGADMMKLAVMPESESDVFSLLEVSALMRDTYAEIPFIALSMGELGATTRICGGEFGSVITFAAGRKASAPGQLDAKTLHDFLVQYY</sequence>
<dbReference type="InterPro" id="IPR050146">
    <property type="entry name" value="Type-I_3-dehydroquinase"/>
</dbReference>
<reference evidence="5 6" key="1">
    <citation type="submission" date="2022-06" db="EMBL/GenBank/DDBJ databases">
        <title>Isolation of gut microbiota from human fecal samples.</title>
        <authorList>
            <person name="Pamer E.G."/>
            <person name="Barat B."/>
            <person name="Waligurski E."/>
            <person name="Medina S."/>
            <person name="Paddock L."/>
            <person name="Mostad J."/>
        </authorList>
    </citation>
    <scope>NUCLEOTIDE SEQUENCE [LARGE SCALE GENOMIC DNA]</scope>
    <source>
        <strain evidence="5 6">SL.3.17</strain>
    </source>
</reference>
<comment type="caution">
    <text evidence="4">Lacks conserved residue(s) required for the propagation of feature annotation.</text>
</comment>
<comment type="pathway">
    <text evidence="4">Metabolic intermediate biosynthesis; chorismate biosynthesis; chorismate from D-erythrose 4-phosphate and phosphoenolpyruvate: step 3/7.</text>
</comment>
<comment type="catalytic activity">
    <reaction evidence="1 4">
        <text>3-dehydroquinate = 3-dehydroshikimate + H2O</text>
        <dbReference type="Rhea" id="RHEA:21096"/>
        <dbReference type="ChEBI" id="CHEBI:15377"/>
        <dbReference type="ChEBI" id="CHEBI:16630"/>
        <dbReference type="ChEBI" id="CHEBI:32364"/>
        <dbReference type="EC" id="4.2.1.10"/>
    </reaction>
</comment>
<feature type="binding site" evidence="4">
    <location>
        <position position="243"/>
    </location>
    <ligand>
        <name>3-dehydroquinate</name>
        <dbReference type="ChEBI" id="CHEBI:32364"/>
    </ligand>
</feature>
<dbReference type="RefSeq" id="WP_256130642.1">
    <property type="nucleotide sequence ID" value="NZ_JANFXK010000001.1"/>
</dbReference>
<comment type="subunit">
    <text evidence="4">Homodimer.</text>
</comment>
<dbReference type="PANTHER" id="PTHR43699">
    <property type="entry name" value="3-DEHYDROQUINATE DEHYDRATASE"/>
    <property type="match status" value="1"/>
</dbReference>
<dbReference type="PANTHER" id="PTHR43699:SF1">
    <property type="entry name" value="3-DEHYDROQUINATE DEHYDRATASE"/>
    <property type="match status" value="1"/>
</dbReference>
<protein>
    <recommendedName>
        <fullName evidence="4">3-dehydroquinate dehydratase</fullName>
        <shortName evidence="4">3-dehydroquinase</shortName>
        <ecNumber evidence="4">4.2.1.10</ecNumber>
    </recommendedName>
    <alternativeName>
        <fullName evidence="4">Type I DHQase</fullName>
    </alternativeName>
    <alternativeName>
        <fullName evidence="4">Type I dehydroquinase</fullName>
        <shortName evidence="4">DHQ1</shortName>
    </alternativeName>
</protein>
<comment type="similarity">
    <text evidence="4">Belongs to the type-I 3-dehydroquinase family.</text>
</comment>
<feature type="binding site" evidence="4">
    <location>
        <position position="247"/>
    </location>
    <ligand>
        <name>3-dehydroquinate</name>
        <dbReference type="ChEBI" id="CHEBI:32364"/>
    </ligand>
</feature>
<keyword evidence="6" id="KW-1185">Reference proteome</keyword>
<feature type="binding site" evidence="4">
    <location>
        <position position="224"/>
    </location>
    <ligand>
        <name>3-dehydroquinate</name>
        <dbReference type="ChEBI" id="CHEBI:32364"/>
    </ligand>
</feature>
<keyword evidence="4" id="KW-0028">Amino-acid biosynthesis</keyword>
<keyword evidence="3 4" id="KW-0704">Schiff base</keyword>
<evidence type="ECO:0000313" key="6">
    <source>
        <dbReference type="Proteomes" id="UP001524502"/>
    </source>
</evidence>
<dbReference type="Proteomes" id="UP001524502">
    <property type="component" value="Unassembled WGS sequence"/>
</dbReference>
<dbReference type="HAMAP" id="MF_00214">
    <property type="entry name" value="AroD"/>
    <property type="match status" value="1"/>
</dbReference>
<dbReference type="NCBIfam" id="TIGR01093">
    <property type="entry name" value="aroD"/>
    <property type="match status" value="1"/>
</dbReference>
<comment type="function">
    <text evidence="4">Involved in the third step of the chorismate pathway, which leads to the biosynthesis of aromatic amino acids. Catalyzes the cis-dehydration of 3-dehydroquinate (DHQ) and introduces the first double bond of the aromatic ring to yield 3-dehydroshikimate.</text>
</comment>
<dbReference type="Gene3D" id="3.20.20.70">
    <property type="entry name" value="Aldolase class I"/>
    <property type="match status" value="1"/>
</dbReference>
<evidence type="ECO:0000313" key="5">
    <source>
        <dbReference type="EMBL" id="MCQ4635457.1"/>
    </source>
</evidence>
<comment type="caution">
    <text evidence="5">The sequence shown here is derived from an EMBL/GenBank/DDBJ whole genome shotgun (WGS) entry which is preliminary data.</text>
</comment>
<dbReference type="InterPro" id="IPR001381">
    <property type="entry name" value="DHquinase_I"/>
</dbReference>
<dbReference type="EC" id="4.2.1.10" evidence="4"/>
<gene>
    <name evidence="4 5" type="primary">aroD</name>
    <name evidence="5" type="ORF">NE619_01835</name>
</gene>
<dbReference type="InterPro" id="IPR013785">
    <property type="entry name" value="Aldolase_TIM"/>
</dbReference>
<dbReference type="Pfam" id="PF01487">
    <property type="entry name" value="DHquinase_I"/>
    <property type="match status" value="1"/>
</dbReference>
<evidence type="ECO:0000256" key="3">
    <source>
        <dbReference type="ARBA" id="ARBA00023270"/>
    </source>
</evidence>
<keyword evidence="4" id="KW-0057">Aromatic amino acid biosynthesis</keyword>
<feature type="active site" description="Proton donor/acceptor" evidence="4">
    <location>
        <position position="154"/>
    </location>
</feature>
<feature type="binding site" evidence="4">
    <location>
        <begin position="46"/>
        <end position="48"/>
    </location>
    <ligand>
        <name>3-dehydroquinate</name>
        <dbReference type="ChEBI" id="CHEBI:32364"/>
    </ligand>
</feature>